<gene>
    <name evidence="2" type="ORF">PUMCH_004984</name>
</gene>
<dbReference type="Proteomes" id="UP001338582">
    <property type="component" value="Chromosome 7"/>
</dbReference>
<dbReference type="GO" id="GO:0005783">
    <property type="term" value="C:endoplasmic reticulum"/>
    <property type="evidence" value="ECO:0007669"/>
    <property type="project" value="TreeGrafter"/>
</dbReference>
<evidence type="ECO:0000256" key="1">
    <source>
        <dbReference type="SAM" id="Coils"/>
    </source>
</evidence>
<dbReference type="GO" id="GO:0042175">
    <property type="term" value="C:nuclear outer membrane-endoplasmic reticulum membrane network"/>
    <property type="evidence" value="ECO:0007669"/>
    <property type="project" value="TreeGrafter"/>
</dbReference>
<proteinExistence type="predicted"/>
<dbReference type="PANTHER" id="PTHR31027:SF2">
    <property type="entry name" value="LEBERCILIN DOMAIN-CONTAINING PROTEIN"/>
    <property type="match status" value="1"/>
</dbReference>
<accession>A0AAX4HGT8</accession>
<dbReference type="GO" id="GO:0003729">
    <property type="term" value="F:mRNA binding"/>
    <property type="evidence" value="ECO:0007669"/>
    <property type="project" value="TreeGrafter"/>
</dbReference>
<feature type="coiled-coil region" evidence="1">
    <location>
        <begin position="155"/>
        <end position="201"/>
    </location>
</feature>
<dbReference type="GeneID" id="88176044"/>
<dbReference type="InterPro" id="IPR039604">
    <property type="entry name" value="Bfr1"/>
</dbReference>
<evidence type="ECO:0000313" key="3">
    <source>
        <dbReference type="Proteomes" id="UP001338582"/>
    </source>
</evidence>
<keyword evidence="1" id="KW-0175">Coiled coil</keyword>
<evidence type="ECO:0008006" key="4">
    <source>
        <dbReference type="Google" id="ProtNLM"/>
    </source>
</evidence>
<organism evidence="2 3">
    <name type="scientific">Australozyma saopauloensis</name>
    <dbReference type="NCBI Taxonomy" id="291208"/>
    <lineage>
        <taxon>Eukaryota</taxon>
        <taxon>Fungi</taxon>
        <taxon>Dikarya</taxon>
        <taxon>Ascomycota</taxon>
        <taxon>Saccharomycotina</taxon>
        <taxon>Pichiomycetes</taxon>
        <taxon>Metschnikowiaceae</taxon>
        <taxon>Australozyma</taxon>
    </lineage>
</organism>
<dbReference type="KEGG" id="asau:88176044"/>
<feature type="coiled-coil region" evidence="1">
    <location>
        <begin position="23"/>
        <end position="77"/>
    </location>
</feature>
<dbReference type="AlphaFoldDB" id="A0AAX4HGT8"/>
<dbReference type="RefSeq" id="XP_062879969.1">
    <property type="nucleotide sequence ID" value="XM_063023899.1"/>
</dbReference>
<sequence length="441" mass="50445">MSAPQRPKRFLKRPDDLAMKQKIEVLRGEIAKLDASANELTSQIDKLVLDTKTNDKRSKLQAEIKEIIAKQGNLKQERGAIQEQIKNVDANLKRRIADINKVGAKNNYKSAAEIDARIKQLDDLVGSGSLMLADERRHIKEMSSLRKLRKDFSEVEKQQKFIDEDKAKIAELKKKLGSVGNKEVQERFETVQKELNEIQASNKAILDKKSDLFKKRNNLRKEKDAKYGEIRKLHDDFGAELTKFKTALADEQKKREEEYQSQKAEQKKLKQKEAAERVLADASIPAFTKEIDEIHNLLAHFDPTYVRPKTNTVASLTQSSFENKKSTRQVEMPEDVVIIKKEQQSFFEGSKSKKNKKKAQKNKNFTVDTDVILSLADLAIPLPSKHEEVPETIKILQETLEALQAKQEEQTKLNIERAKARIAELEAEDVDSDEEAEEESN</sequence>
<keyword evidence="3" id="KW-1185">Reference proteome</keyword>
<feature type="coiled-coil region" evidence="1">
    <location>
        <begin position="393"/>
        <end position="435"/>
    </location>
</feature>
<reference evidence="2 3" key="1">
    <citation type="submission" date="2023-10" db="EMBL/GenBank/DDBJ databases">
        <title>Draft Genome Sequence of Candida saopaulonensis from a very Premature Infant with Sepsis.</title>
        <authorList>
            <person name="Ning Y."/>
            <person name="Dai R."/>
            <person name="Xiao M."/>
            <person name="Xu Y."/>
            <person name="Yan Q."/>
            <person name="Zhang L."/>
        </authorList>
    </citation>
    <scope>NUCLEOTIDE SEQUENCE [LARGE SCALE GENOMIC DNA]</scope>
    <source>
        <strain evidence="2 3">19XY460</strain>
    </source>
</reference>
<evidence type="ECO:0000313" key="2">
    <source>
        <dbReference type="EMBL" id="WPK27591.1"/>
    </source>
</evidence>
<name>A0AAX4HGT8_9ASCO</name>
<dbReference type="GO" id="GO:1990904">
    <property type="term" value="C:ribonucleoprotein complex"/>
    <property type="evidence" value="ECO:0007669"/>
    <property type="project" value="TreeGrafter"/>
</dbReference>
<protein>
    <recommendedName>
        <fullName evidence="4">Nuclear segregation protein BFR1</fullName>
    </recommendedName>
</protein>
<dbReference type="PANTHER" id="PTHR31027">
    <property type="entry name" value="NUCLEAR SEGREGATION PROTEIN BFR1"/>
    <property type="match status" value="1"/>
</dbReference>
<dbReference type="EMBL" id="CP138900">
    <property type="protein sequence ID" value="WPK27591.1"/>
    <property type="molecule type" value="Genomic_DNA"/>
</dbReference>
<dbReference type="GO" id="GO:0008298">
    <property type="term" value="P:intracellular mRNA localization"/>
    <property type="evidence" value="ECO:0007669"/>
    <property type="project" value="TreeGrafter"/>
</dbReference>